<dbReference type="OrthoDB" id="5296287at2759"/>
<evidence type="ECO:0000256" key="4">
    <source>
        <dbReference type="ARBA" id="ARBA00023136"/>
    </source>
</evidence>
<dbReference type="GO" id="GO:0035879">
    <property type="term" value="P:plasma membrane lactate transport"/>
    <property type="evidence" value="ECO:0007669"/>
    <property type="project" value="TreeGrafter"/>
</dbReference>
<dbReference type="GO" id="GO:0005886">
    <property type="term" value="C:plasma membrane"/>
    <property type="evidence" value="ECO:0007669"/>
    <property type="project" value="TreeGrafter"/>
</dbReference>
<dbReference type="PANTHER" id="PTHR23508:SF10">
    <property type="entry name" value="CARBOXYLIC ACID TRANSPORTER PROTEIN HOMOLOG"/>
    <property type="match status" value="1"/>
</dbReference>
<keyword evidence="3" id="KW-1133">Transmembrane helix</keyword>
<dbReference type="GO" id="GO:0015355">
    <property type="term" value="F:secondary active monocarboxylate transmembrane transporter activity"/>
    <property type="evidence" value="ECO:0007669"/>
    <property type="project" value="TreeGrafter"/>
</dbReference>
<dbReference type="EMBL" id="KV417630">
    <property type="protein sequence ID" value="KZP13612.1"/>
    <property type="molecule type" value="Genomic_DNA"/>
</dbReference>
<sequence>MAVPVFIASLKPRPEMRQGRSLWTCLKEVTLMQKFGSNLRKLRISLSGVPPYPPPPPANARAQLARMVLRHHRLLLRLSLSVTNLQESFGKSAYTITTSITLTLLFRSIGAVVFGGLSASSALENLPVELRGLVYDVLQQGYAAGYLIAAVIYLHFVPEQSQGWRTLFRTGAGISMFPACLRACLPKSEVFQRAKEIERLRGSTTGKKTKVFIRRRGTC</sequence>
<dbReference type="PANTHER" id="PTHR23508">
    <property type="entry name" value="CARBOXYLIC ACID TRANSPORTER PROTEIN HOMOLOG"/>
    <property type="match status" value="1"/>
</dbReference>
<dbReference type="InterPro" id="IPR036259">
    <property type="entry name" value="MFS_trans_sf"/>
</dbReference>
<evidence type="ECO:0000256" key="2">
    <source>
        <dbReference type="ARBA" id="ARBA00022692"/>
    </source>
</evidence>
<dbReference type="AlphaFoldDB" id="A0A166CFJ8"/>
<evidence type="ECO:0000313" key="5">
    <source>
        <dbReference type="EMBL" id="KZP13612.1"/>
    </source>
</evidence>
<dbReference type="STRING" id="436010.A0A166CFJ8"/>
<dbReference type="Proteomes" id="UP000076532">
    <property type="component" value="Unassembled WGS sequence"/>
</dbReference>
<organism evidence="5 6">
    <name type="scientific">Athelia psychrophila</name>
    <dbReference type="NCBI Taxonomy" id="1759441"/>
    <lineage>
        <taxon>Eukaryota</taxon>
        <taxon>Fungi</taxon>
        <taxon>Dikarya</taxon>
        <taxon>Basidiomycota</taxon>
        <taxon>Agaricomycotina</taxon>
        <taxon>Agaricomycetes</taxon>
        <taxon>Agaricomycetidae</taxon>
        <taxon>Atheliales</taxon>
        <taxon>Atheliaceae</taxon>
        <taxon>Athelia</taxon>
    </lineage>
</organism>
<gene>
    <name evidence="5" type="ORF">FIBSPDRAFT_960407</name>
</gene>
<protein>
    <recommendedName>
        <fullName evidence="7">Major facilitator superfamily (MFS) profile domain-containing protein</fullName>
    </recommendedName>
</protein>
<keyword evidence="2" id="KW-0812">Transmembrane</keyword>
<comment type="subcellular location">
    <subcellularLocation>
        <location evidence="1">Membrane</location>
        <topology evidence="1">Multi-pass membrane protein</topology>
    </subcellularLocation>
</comment>
<keyword evidence="6" id="KW-1185">Reference proteome</keyword>
<evidence type="ECO:0000313" key="6">
    <source>
        <dbReference type="Proteomes" id="UP000076532"/>
    </source>
</evidence>
<name>A0A166CFJ8_9AGAM</name>
<dbReference type="Gene3D" id="1.20.1250.20">
    <property type="entry name" value="MFS general substrate transporter like domains"/>
    <property type="match status" value="1"/>
</dbReference>
<proteinExistence type="predicted"/>
<reference evidence="5 6" key="1">
    <citation type="journal article" date="2016" name="Mol. Biol. Evol.">
        <title>Comparative Genomics of Early-Diverging Mushroom-Forming Fungi Provides Insights into the Origins of Lignocellulose Decay Capabilities.</title>
        <authorList>
            <person name="Nagy L.G."/>
            <person name="Riley R."/>
            <person name="Tritt A."/>
            <person name="Adam C."/>
            <person name="Daum C."/>
            <person name="Floudas D."/>
            <person name="Sun H."/>
            <person name="Yadav J.S."/>
            <person name="Pangilinan J."/>
            <person name="Larsson K.H."/>
            <person name="Matsuura K."/>
            <person name="Barry K."/>
            <person name="Labutti K."/>
            <person name="Kuo R."/>
            <person name="Ohm R.A."/>
            <person name="Bhattacharya S.S."/>
            <person name="Shirouzu T."/>
            <person name="Yoshinaga Y."/>
            <person name="Martin F.M."/>
            <person name="Grigoriev I.V."/>
            <person name="Hibbett D.S."/>
        </authorList>
    </citation>
    <scope>NUCLEOTIDE SEQUENCE [LARGE SCALE GENOMIC DNA]</scope>
    <source>
        <strain evidence="5 6">CBS 109695</strain>
    </source>
</reference>
<keyword evidence="4" id="KW-0472">Membrane</keyword>
<dbReference type="InterPro" id="IPR005828">
    <property type="entry name" value="MFS_sugar_transport-like"/>
</dbReference>
<accession>A0A166CFJ8</accession>
<evidence type="ECO:0008006" key="7">
    <source>
        <dbReference type="Google" id="ProtNLM"/>
    </source>
</evidence>
<evidence type="ECO:0000256" key="3">
    <source>
        <dbReference type="ARBA" id="ARBA00022989"/>
    </source>
</evidence>
<evidence type="ECO:0000256" key="1">
    <source>
        <dbReference type="ARBA" id="ARBA00004141"/>
    </source>
</evidence>
<dbReference type="SUPFAM" id="SSF103473">
    <property type="entry name" value="MFS general substrate transporter"/>
    <property type="match status" value="1"/>
</dbReference>
<dbReference type="Pfam" id="PF00083">
    <property type="entry name" value="Sugar_tr"/>
    <property type="match status" value="1"/>
</dbReference>